<feature type="binding site" evidence="10 13">
    <location>
        <position position="437"/>
    </location>
    <ligand>
        <name>Mn(2+)</name>
        <dbReference type="ChEBI" id="CHEBI:29035"/>
        <label>2</label>
    </ligand>
</feature>
<evidence type="ECO:0000259" key="15">
    <source>
        <dbReference type="Pfam" id="PF06415"/>
    </source>
</evidence>
<evidence type="ECO:0000256" key="6">
    <source>
        <dbReference type="ARBA" id="ARBA00023152"/>
    </source>
</evidence>
<feature type="binding site" evidence="10 12">
    <location>
        <position position="329"/>
    </location>
    <ligand>
        <name>substrate</name>
    </ligand>
</feature>
<comment type="similarity">
    <text evidence="3 10">Belongs to the BPG-independent phosphoglycerate mutase family.</text>
</comment>
<feature type="binding site" evidence="10 12">
    <location>
        <position position="123"/>
    </location>
    <ligand>
        <name>substrate</name>
    </ligand>
</feature>
<dbReference type="InterPro" id="IPR011258">
    <property type="entry name" value="BPG-indep_PGM_N"/>
</dbReference>
<dbReference type="InterPro" id="IPR006124">
    <property type="entry name" value="Metalloenzyme"/>
</dbReference>
<evidence type="ECO:0000256" key="1">
    <source>
        <dbReference type="ARBA" id="ARBA00000370"/>
    </source>
</evidence>
<comment type="catalytic activity">
    <reaction evidence="1 10">
        <text>(2R)-2-phosphoglycerate = (2R)-3-phosphoglycerate</text>
        <dbReference type="Rhea" id="RHEA:15901"/>
        <dbReference type="ChEBI" id="CHEBI:58272"/>
        <dbReference type="ChEBI" id="CHEBI:58289"/>
        <dbReference type="EC" id="5.4.2.12"/>
    </reaction>
</comment>
<evidence type="ECO:0000313" key="16">
    <source>
        <dbReference type="EMBL" id="SHI95697.1"/>
    </source>
</evidence>
<dbReference type="AlphaFoldDB" id="A0A1M6FDE5"/>
<dbReference type="STRING" id="1121476.SAMN02745751_01447"/>
<comment type="subunit">
    <text evidence="10">Monomer.</text>
</comment>
<feature type="active site" description="Phosphoserine intermediate" evidence="10 11">
    <location>
        <position position="62"/>
    </location>
</feature>
<evidence type="ECO:0000256" key="8">
    <source>
        <dbReference type="ARBA" id="ARBA00023235"/>
    </source>
</evidence>
<dbReference type="OrthoDB" id="9800863at2"/>
<evidence type="ECO:0000256" key="7">
    <source>
        <dbReference type="ARBA" id="ARBA00023211"/>
    </source>
</evidence>
<dbReference type="GO" id="GO:0005829">
    <property type="term" value="C:cytosol"/>
    <property type="evidence" value="ECO:0007669"/>
    <property type="project" value="TreeGrafter"/>
</dbReference>
<feature type="binding site" evidence="10 13">
    <location>
        <position position="400"/>
    </location>
    <ligand>
        <name>Mn(2+)</name>
        <dbReference type="ChEBI" id="CHEBI:29035"/>
        <label>1</label>
    </ligand>
</feature>
<evidence type="ECO:0000256" key="4">
    <source>
        <dbReference type="ARBA" id="ARBA00012026"/>
    </source>
</evidence>
<dbReference type="Proteomes" id="UP000184052">
    <property type="component" value="Unassembled WGS sequence"/>
</dbReference>
<accession>A0A1M6FDE5</accession>
<evidence type="ECO:0000256" key="10">
    <source>
        <dbReference type="HAMAP-Rule" id="MF_01038"/>
    </source>
</evidence>
<feature type="binding site" evidence="10 13">
    <location>
        <position position="396"/>
    </location>
    <ligand>
        <name>Mn(2+)</name>
        <dbReference type="ChEBI" id="CHEBI:29035"/>
        <label>1</label>
    </ligand>
</feature>
<comment type="function">
    <text evidence="10">Catalyzes the interconversion of 2-phosphoglycerate and 3-phosphoglycerate.</text>
</comment>
<dbReference type="Pfam" id="PF06415">
    <property type="entry name" value="iPGM_N"/>
    <property type="match status" value="1"/>
</dbReference>
<dbReference type="PANTHER" id="PTHR31637">
    <property type="entry name" value="2,3-BISPHOSPHOGLYCERATE-INDEPENDENT PHOSPHOGLYCERATE MUTASE"/>
    <property type="match status" value="1"/>
</dbReference>
<dbReference type="GO" id="GO:0030145">
    <property type="term" value="F:manganese ion binding"/>
    <property type="evidence" value="ECO:0007669"/>
    <property type="project" value="UniProtKB-UniRule"/>
</dbReference>
<comment type="pathway">
    <text evidence="2 10">Carbohydrate degradation; glycolysis; pyruvate from D-glyceraldehyde 3-phosphate: step 3/5.</text>
</comment>
<dbReference type="GO" id="GO:0006096">
    <property type="term" value="P:glycolytic process"/>
    <property type="evidence" value="ECO:0007669"/>
    <property type="project" value="UniProtKB-UniRule"/>
</dbReference>
<dbReference type="Pfam" id="PF01676">
    <property type="entry name" value="Metalloenzyme"/>
    <property type="match status" value="1"/>
</dbReference>
<feature type="binding site" evidence="10 13">
    <location>
        <position position="438"/>
    </location>
    <ligand>
        <name>Mn(2+)</name>
        <dbReference type="ChEBI" id="CHEBI:29035"/>
        <label>2</label>
    </ligand>
</feature>
<dbReference type="InterPro" id="IPR005995">
    <property type="entry name" value="Pgm_bpd_ind"/>
</dbReference>
<keyword evidence="8 10" id="KW-0413">Isomerase</keyword>
<dbReference type="EMBL" id="FQZL01000008">
    <property type="protein sequence ID" value="SHI95697.1"/>
    <property type="molecule type" value="Genomic_DNA"/>
</dbReference>
<evidence type="ECO:0000256" key="5">
    <source>
        <dbReference type="ARBA" id="ARBA00022723"/>
    </source>
</evidence>
<dbReference type="RefSeq" id="WP_073048911.1">
    <property type="nucleotide sequence ID" value="NZ_FQZL01000008.1"/>
</dbReference>
<dbReference type="InterPro" id="IPR036646">
    <property type="entry name" value="PGAM_B_sf"/>
</dbReference>
<dbReference type="EC" id="5.4.2.12" evidence="4 10"/>
<dbReference type="CDD" id="cd16010">
    <property type="entry name" value="iPGM"/>
    <property type="match status" value="1"/>
</dbReference>
<dbReference type="NCBIfam" id="TIGR01307">
    <property type="entry name" value="pgm_bpd_ind"/>
    <property type="match status" value="1"/>
</dbReference>
<organism evidence="16 17">
    <name type="scientific">Dethiosulfatibacter aminovorans DSM 17477</name>
    <dbReference type="NCBI Taxonomy" id="1121476"/>
    <lineage>
        <taxon>Bacteria</taxon>
        <taxon>Bacillati</taxon>
        <taxon>Bacillota</taxon>
        <taxon>Tissierellia</taxon>
        <taxon>Dethiosulfatibacter</taxon>
    </lineage>
</organism>
<proteinExistence type="inferred from homology"/>
<evidence type="ECO:0000256" key="2">
    <source>
        <dbReference type="ARBA" id="ARBA00004798"/>
    </source>
</evidence>
<keyword evidence="6 10" id="KW-0324">Glycolysis</keyword>
<evidence type="ECO:0000256" key="11">
    <source>
        <dbReference type="PIRSR" id="PIRSR001492-1"/>
    </source>
</evidence>
<evidence type="ECO:0000256" key="12">
    <source>
        <dbReference type="PIRSR" id="PIRSR001492-2"/>
    </source>
</evidence>
<keyword evidence="17" id="KW-1185">Reference proteome</keyword>
<protein>
    <recommendedName>
        <fullName evidence="9 10">2,3-bisphosphoglycerate-independent phosphoglycerate mutase</fullName>
        <shortName evidence="10">BPG-independent PGAM</shortName>
        <shortName evidence="10">Phosphoglyceromutase</shortName>
        <shortName evidence="10">iPGM</shortName>
        <ecNumber evidence="4 10">5.4.2.12</ecNumber>
    </recommendedName>
</protein>
<feature type="binding site" evidence="10 12">
    <location>
        <begin position="256"/>
        <end position="259"/>
    </location>
    <ligand>
        <name>substrate</name>
    </ligand>
</feature>
<dbReference type="UniPathway" id="UPA00109">
    <property type="reaction ID" value="UER00186"/>
</dbReference>
<evidence type="ECO:0000256" key="9">
    <source>
        <dbReference type="ARBA" id="ARBA00071648"/>
    </source>
</evidence>
<dbReference type="Gene3D" id="3.40.1450.10">
    <property type="entry name" value="BPG-independent phosphoglycerate mutase, domain B"/>
    <property type="match status" value="1"/>
</dbReference>
<reference evidence="16 17" key="1">
    <citation type="submission" date="2016-11" db="EMBL/GenBank/DDBJ databases">
        <authorList>
            <person name="Jaros S."/>
            <person name="Januszkiewicz K."/>
            <person name="Wedrychowicz H."/>
        </authorList>
    </citation>
    <scope>NUCLEOTIDE SEQUENCE [LARGE SCALE GENOMIC DNA]</scope>
    <source>
        <strain evidence="16 17">DSM 17477</strain>
    </source>
</reference>
<evidence type="ECO:0000313" key="17">
    <source>
        <dbReference type="Proteomes" id="UP000184052"/>
    </source>
</evidence>
<dbReference type="PIRSF" id="PIRSF001492">
    <property type="entry name" value="IPGAM"/>
    <property type="match status" value="1"/>
</dbReference>
<gene>
    <name evidence="10" type="primary">gpmI</name>
    <name evidence="16" type="ORF">SAMN02745751_01447</name>
</gene>
<feature type="binding site" evidence="10 12">
    <location>
        <begin position="153"/>
        <end position="154"/>
    </location>
    <ligand>
        <name>substrate</name>
    </ligand>
</feature>
<keyword evidence="5 10" id="KW-0479">Metal-binding</keyword>
<feature type="binding site" evidence="10 12">
    <location>
        <position position="185"/>
    </location>
    <ligand>
        <name>substrate</name>
    </ligand>
</feature>
<dbReference type="Gene3D" id="3.40.720.10">
    <property type="entry name" value="Alkaline Phosphatase, subunit A"/>
    <property type="match status" value="1"/>
</dbReference>
<comment type="cofactor">
    <cofactor evidence="10">
        <name>Mn(2+)</name>
        <dbReference type="ChEBI" id="CHEBI:29035"/>
    </cofactor>
    <text evidence="10">Binds 2 manganese ions per subunit.</text>
</comment>
<dbReference type="FunFam" id="3.40.1450.10:FF:000001">
    <property type="entry name" value="2,3-bisphosphoglycerate-independent phosphoglycerate mutase"/>
    <property type="match status" value="1"/>
</dbReference>
<feature type="domain" description="BPG-independent PGAM N-terminal" evidence="15">
    <location>
        <begin position="82"/>
        <end position="291"/>
    </location>
</feature>
<evidence type="ECO:0000256" key="3">
    <source>
        <dbReference type="ARBA" id="ARBA00008819"/>
    </source>
</evidence>
<dbReference type="SUPFAM" id="SSF53649">
    <property type="entry name" value="Alkaline phosphatase-like"/>
    <property type="match status" value="1"/>
</dbReference>
<evidence type="ECO:0000256" key="13">
    <source>
        <dbReference type="PIRSR" id="PIRSR001492-3"/>
    </source>
</evidence>
<feature type="binding site" evidence="10 13">
    <location>
        <position position="455"/>
    </location>
    <ligand>
        <name>Mn(2+)</name>
        <dbReference type="ChEBI" id="CHEBI:29035"/>
        <label>1</label>
    </ligand>
</feature>
<feature type="binding site" evidence="10 13">
    <location>
        <position position="62"/>
    </location>
    <ligand>
        <name>Mn(2+)</name>
        <dbReference type="ChEBI" id="CHEBI:29035"/>
        <label>2</label>
    </ligand>
</feature>
<keyword evidence="7 10" id="KW-0464">Manganese</keyword>
<dbReference type="GO" id="GO:0006007">
    <property type="term" value="P:glucose catabolic process"/>
    <property type="evidence" value="ECO:0007669"/>
    <property type="project" value="InterPro"/>
</dbReference>
<dbReference type="PANTHER" id="PTHR31637:SF0">
    <property type="entry name" value="2,3-BISPHOSPHOGLYCERATE-INDEPENDENT PHOSPHOGLYCERATE MUTASE"/>
    <property type="match status" value="1"/>
</dbReference>
<name>A0A1M6FDE5_9FIRM</name>
<evidence type="ECO:0000259" key="14">
    <source>
        <dbReference type="Pfam" id="PF01676"/>
    </source>
</evidence>
<sequence length="508" mass="56721">MSKKTKILMILDGWGKGKDYEGNAIYRASTPNFDRLISEYPSTYIKTSGNDVGLPKGQMGNSEVGHTNIGAGRIVYQELTRITKSFETGEIEKNEVLLKAFENAVKNDTKLHLMGLVSDGGVHSHNRHLYSLIRFAKSHGVKDIYVHCYMDGRDVPPTSGAGFIKELEDEMKEIGAGKIATVMGRYYAMDRDTRWERVKIAYDALTKGQGAHYADPVEGVEASYANGENDEFIKPIIAAEDGKIENGDSVVFFNFRPDRAREITRAIVDDDFKGFEREKINTEFVCMTQYDATIKNVSVAFKPQVLENTFGEYISKKGLKQLRIAETEKYAHVTFFFNGGIEEPYDGEERVLIPSPKVATYDLKPEMSAYEVKDALLEQLKLDIHDVVIINFANPDMVGHTGIMEAAIKAVEAVDSCVGEIADYVIEHDMEMLVTADHGNADEMLSDDNAVLTQHSTNEVPLLFITNRKGKSLKEGRLADLAPTLLELMDMEKPPEMTGESLLRSQLV</sequence>
<dbReference type="SUPFAM" id="SSF64158">
    <property type="entry name" value="2,3-Bisphosphoglycerate-independent phosphoglycerate mutase, substrate-binding domain"/>
    <property type="match status" value="1"/>
</dbReference>
<dbReference type="HAMAP" id="MF_01038">
    <property type="entry name" value="GpmI"/>
    <property type="match status" value="1"/>
</dbReference>
<feature type="binding site" evidence="10 13">
    <location>
        <position position="12"/>
    </location>
    <ligand>
        <name>Mn(2+)</name>
        <dbReference type="ChEBI" id="CHEBI:29035"/>
        <label>2</label>
    </ligand>
</feature>
<feature type="domain" description="Metalloenzyme" evidence="14">
    <location>
        <begin position="6"/>
        <end position="493"/>
    </location>
</feature>
<dbReference type="GO" id="GO:0004619">
    <property type="term" value="F:phosphoglycerate mutase activity"/>
    <property type="evidence" value="ECO:0007669"/>
    <property type="project" value="UniProtKB-UniRule"/>
</dbReference>
<feature type="binding site" evidence="10 12">
    <location>
        <position position="191"/>
    </location>
    <ligand>
        <name>substrate</name>
    </ligand>
</feature>
<dbReference type="InterPro" id="IPR017850">
    <property type="entry name" value="Alkaline_phosphatase_core_sf"/>
</dbReference>